<evidence type="ECO:0000256" key="4">
    <source>
        <dbReference type="ARBA" id="ARBA00022827"/>
    </source>
</evidence>
<name>A0A967B7X9_9PROT</name>
<evidence type="ECO:0000256" key="3">
    <source>
        <dbReference type="ARBA" id="ARBA00022719"/>
    </source>
</evidence>
<dbReference type="NCBIfam" id="TIGR01244">
    <property type="entry name" value="TIGR01244 family sulfur transferase"/>
    <property type="match status" value="1"/>
</dbReference>
<evidence type="ECO:0000256" key="6">
    <source>
        <dbReference type="ARBA" id="ARBA00023002"/>
    </source>
</evidence>
<feature type="domain" description="Beta-lactamase hydrolase-like protein phosphatase-like" evidence="7">
    <location>
        <begin position="4"/>
        <end position="111"/>
    </location>
</feature>
<keyword evidence="2" id="KW-0285">Flavoprotein</keyword>
<dbReference type="RefSeq" id="WP_166317513.1">
    <property type="nucleotide sequence ID" value="NZ_WOTH01000033.1"/>
</dbReference>
<evidence type="ECO:0000259" key="8">
    <source>
        <dbReference type="Pfam" id="PF07992"/>
    </source>
</evidence>
<comment type="cofactor">
    <cofactor evidence="1">
        <name>FAD</name>
        <dbReference type="ChEBI" id="CHEBI:57692"/>
    </cofactor>
</comment>
<dbReference type="Pfam" id="PF07992">
    <property type="entry name" value="Pyr_redox_2"/>
    <property type="match status" value="1"/>
</dbReference>
<evidence type="ECO:0000313" key="10">
    <source>
        <dbReference type="Proteomes" id="UP000597459"/>
    </source>
</evidence>
<organism evidence="9 10">
    <name type="scientific">Acetobacter estunensis</name>
    <dbReference type="NCBI Taxonomy" id="104097"/>
    <lineage>
        <taxon>Bacteria</taxon>
        <taxon>Pseudomonadati</taxon>
        <taxon>Pseudomonadota</taxon>
        <taxon>Alphaproteobacteria</taxon>
        <taxon>Acetobacterales</taxon>
        <taxon>Acetobacteraceae</taxon>
        <taxon>Acetobacter</taxon>
    </lineage>
</organism>
<keyword evidence="10" id="KW-1185">Reference proteome</keyword>
<dbReference type="InterPro" id="IPR015904">
    <property type="entry name" value="Sulphide_quinone_reductase"/>
</dbReference>
<reference evidence="9" key="1">
    <citation type="submission" date="2019-11" db="EMBL/GenBank/DDBJ databases">
        <title>Description of new Acetobacter species.</title>
        <authorList>
            <person name="Cleenwerck I."/>
            <person name="Sombolestani A.S."/>
        </authorList>
    </citation>
    <scope>NUCLEOTIDE SEQUENCE</scope>
    <source>
        <strain evidence="9">LMG 1626</strain>
    </source>
</reference>
<gene>
    <name evidence="9" type="ORF">GOB87_12705</name>
</gene>
<evidence type="ECO:0000256" key="5">
    <source>
        <dbReference type="ARBA" id="ARBA00022946"/>
    </source>
</evidence>
<dbReference type="AlphaFoldDB" id="A0A967B7X9"/>
<proteinExistence type="predicted"/>
<comment type="caution">
    <text evidence="9">The sequence shown here is derived from an EMBL/GenBank/DDBJ whole genome shotgun (WGS) entry which is preliminary data.</text>
</comment>
<evidence type="ECO:0000313" key="9">
    <source>
        <dbReference type="EMBL" id="NHO54794.1"/>
    </source>
</evidence>
<dbReference type="Gene3D" id="3.50.50.60">
    <property type="entry name" value="FAD/NAD(P)-binding domain"/>
    <property type="match status" value="2"/>
</dbReference>
<dbReference type="Proteomes" id="UP000597459">
    <property type="component" value="Unassembled WGS sequence"/>
</dbReference>
<keyword evidence="3" id="KW-0874">Quinone</keyword>
<keyword evidence="6" id="KW-0560">Oxidoreductase</keyword>
<evidence type="ECO:0000256" key="2">
    <source>
        <dbReference type="ARBA" id="ARBA00022630"/>
    </source>
</evidence>
<evidence type="ECO:0000256" key="1">
    <source>
        <dbReference type="ARBA" id="ARBA00001974"/>
    </source>
</evidence>
<feature type="domain" description="FAD/NAD(P)-binding" evidence="8">
    <location>
        <begin position="154"/>
        <end position="457"/>
    </location>
</feature>
<dbReference type="GO" id="GO:0070224">
    <property type="term" value="F:sulfide:quinone oxidoreductase activity"/>
    <property type="evidence" value="ECO:0007669"/>
    <property type="project" value="TreeGrafter"/>
</dbReference>
<dbReference type="EMBL" id="WOTH01000033">
    <property type="protein sequence ID" value="NHO54794.1"/>
    <property type="molecule type" value="Genomic_DNA"/>
</dbReference>
<dbReference type="InterPro" id="IPR023753">
    <property type="entry name" value="FAD/NAD-binding_dom"/>
</dbReference>
<accession>A0A967B7X9</accession>
<dbReference type="GO" id="GO:0016787">
    <property type="term" value="F:hydrolase activity"/>
    <property type="evidence" value="ECO:0007669"/>
    <property type="project" value="InterPro"/>
</dbReference>
<dbReference type="GO" id="GO:0071949">
    <property type="term" value="F:FAD binding"/>
    <property type="evidence" value="ECO:0007669"/>
    <property type="project" value="TreeGrafter"/>
</dbReference>
<evidence type="ECO:0000259" key="7">
    <source>
        <dbReference type="Pfam" id="PF04273"/>
    </source>
</evidence>
<dbReference type="InterPro" id="IPR036188">
    <property type="entry name" value="FAD/NAD-bd_sf"/>
</dbReference>
<dbReference type="SUPFAM" id="SSF51905">
    <property type="entry name" value="FAD/NAD(P)-binding domain"/>
    <property type="match status" value="1"/>
</dbReference>
<protein>
    <submittedName>
        <fullName evidence="9">TIGR01244 family phosphatase</fullName>
    </submittedName>
</protein>
<keyword evidence="4" id="KW-0274">FAD</keyword>
<dbReference type="InterPro" id="IPR029021">
    <property type="entry name" value="Prot-tyrosine_phosphatase-like"/>
</dbReference>
<dbReference type="PANTHER" id="PTHR10632">
    <property type="entry name" value="SULFIDE:QUINONE OXIDOREDUCTASE"/>
    <property type="match status" value="1"/>
</dbReference>
<dbReference type="Pfam" id="PF04273">
    <property type="entry name" value="BLH_phosphatase"/>
    <property type="match status" value="1"/>
</dbReference>
<dbReference type="InterPro" id="IPR005939">
    <property type="entry name" value="BLH_phosphatase-like"/>
</dbReference>
<dbReference type="GO" id="GO:0048038">
    <property type="term" value="F:quinone binding"/>
    <property type="evidence" value="ECO:0007669"/>
    <property type="project" value="UniProtKB-KW"/>
</dbReference>
<dbReference type="PANTHER" id="PTHR10632:SF2">
    <property type="entry name" value="SULFIDE:QUINONE OXIDOREDUCTASE, MITOCHONDRIAL"/>
    <property type="match status" value="1"/>
</dbReference>
<dbReference type="FunFam" id="3.50.50.60:FF:000034">
    <property type="entry name" value="sulfide:quinone oxidoreductase, mitochondrial"/>
    <property type="match status" value="1"/>
</dbReference>
<keyword evidence="5" id="KW-0809">Transit peptide</keyword>
<dbReference type="GO" id="GO:0070221">
    <property type="term" value="P:sulfide oxidation, using sulfide:quinone oxidoreductase"/>
    <property type="evidence" value="ECO:0007669"/>
    <property type="project" value="TreeGrafter"/>
</dbReference>
<sequence>MTPRYLTDTFAIAPQLSIADVADVARQGFRAIVCARPDGEERGQPTIKDMERAAAEAGLTFEAVPFAAGATPPQVDVDRLNVVLKGAGGPVLGYCRSGNRAAQLWALAQAGTLPTEDILAAGHKAGVDLSPLVPLLKQEAATGTTSHASPGRRFDVVIVGGGAGGLSAAASLLRRRPRTTIAIVEPSDTHYYQPGWTLVGGGVFKAQKTRMPEASVMPKNADWIRSTVTHIDPDTREVIVADGGVLSYEVLIIAAGITLDWGAIAGLPETLGRNGVTSNYRYDLAPYTWELVEKVSHGNALFTQPPMPIKCAGAPQKAMYLACDAWRKRGVLDAINVEFDNAGGALFGVQAFVPALMNYVRDYGIALQFHSKLVAVDGERRIATFERTTGDKTERVEQSFEMLHVVPPQIAPAFIRESGLGDASGFVAVDPGTLQHVTRQNVFAIGDSAGTSNAKTAAAVRKQAPVVALNVAAALDGKPPVALYDGYGGCPLTVERGKIVLAEFGYGGKLMPTLPRWILDGQHATRLAWFLKKDVMPPLYREMLRGHEFMVEPEKISRT</sequence>
<dbReference type="Gene3D" id="3.90.190.10">
    <property type="entry name" value="Protein tyrosine phosphatase superfamily"/>
    <property type="match status" value="1"/>
</dbReference>